<dbReference type="Proteomes" id="UP000280881">
    <property type="component" value="Unassembled WGS sequence"/>
</dbReference>
<evidence type="ECO:0000256" key="6">
    <source>
        <dbReference type="SAM" id="Phobius"/>
    </source>
</evidence>
<feature type="transmembrane region" description="Helical" evidence="6">
    <location>
        <begin position="375"/>
        <end position="393"/>
    </location>
</feature>
<dbReference type="PANTHER" id="PTHR42770:SF11">
    <property type="entry name" value="INNER MEMBRANE TRANSPORT PROTEIN YBAT"/>
    <property type="match status" value="1"/>
</dbReference>
<keyword evidence="3 6" id="KW-0812">Transmembrane</keyword>
<dbReference type="GO" id="GO:0005886">
    <property type="term" value="C:plasma membrane"/>
    <property type="evidence" value="ECO:0007669"/>
    <property type="project" value="UniProtKB-SubCell"/>
</dbReference>
<reference evidence="7 8" key="1">
    <citation type="submission" date="2018-10" db="EMBL/GenBank/DDBJ databases">
        <title>Genomic Encyclopedia of Type Strains, Phase IV (KMG-IV): sequencing the most valuable type-strain genomes for metagenomic binning, comparative biology and taxonomic classification.</title>
        <authorList>
            <person name="Goeker M."/>
        </authorList>
    </citation>
    <scope>NUCLEOTIDE SEQUENCE [LARGE SCALE GENOMIC DNA]</scope>
    <source>
        <strain evidence="7 8">DSM 15521</strain>
    </source>
</reference>
<feature type="transmembrane region" description="Helical" evidence="6">
    <location>
        <begin position="184"/>
        <end position="202"/>
    </location>
</feature>
<dbReference type="InterPro" id="IPR002293">
    <property type="entry name" value="AA/rel_permease1"/>
</dbReference>
<dbReference type="GO" id="GO:0022857">
    <property type="term" value="F:transmembrane transporter activity"/>
    <property type="evidence" value="ECO:0007669"/>
    <property type="project" value="InterPro"/>
</dbReference>
<evidence type="ECO:0000256" key="2">
    <source>
        <dbReference type="ARBA" id="ARBA00022475"/>
    </source>
</evidence>
<dbReference type="RefSeq" id="WP_121169326.1">
    <property type="nucleotide sequence ID" value="NZ_RBIE01000001.1"/>
</dbReference>
<dbReference type="InterPro" id="IPR050367">
    <property type="entry name" value="APC_superfamily"/>
</dbReference>
<evidence type="ECO:0000313" key="7">
    <source>
        <dbReference type="EMBL" id="RKQ63164.1"/>
    </source>
</evidence>
<comment type="subcellular location">
    <subcellularLocation>
        <location evidence="1">Cell membrane</location>
        <topology evidence="1">Multi-pass membrane protein</topology>
    </subcellularLocation>
</comment>
<feature type="transmembrane region" description="Helical" evidence="6">
    <location>
        <begin position="222"/>
        <end position="245"/>
    </location>
</feature>
<proteinExistence type="predicted"/>
<evidence type="ECO:0000256" key="4">
    <source>
        <dbReference type="ARBA" id="ARBA00022989"/>
    </source>
</evidence>
<comment type="caution">
    <text evidence="7">The sequence shown here is derived from an EMBL/GenBank/DDBJ whole genome shotgun (WGS) entry which is preliminary data.</text>
</comment>
<gene>
    <name evidence="7" type="ORF">C7457_0026</name>
</gene>
<dbReference type="Pfam" id="PF13520">
    <property type="entry name" value="AA_permease_2"/>
    <property type="match status" value="1"/>
</dbReference>
<organism evidence="7 8">
    <name type="scientific">Thermovibrio guaymasensis</name>
    <dbReference type="NCBI Taxonomy" id="240167"/>
    <lineage>
        <taxon>Bacteria</taxon>
        <taxon>Pseudomonadati</taxon>
        <taxon>Aquificota</taxon>
        <taxon>Aquificia</taxon>
        <taxon>Desulfurobacteriales</taxon>
        <taxon>Desulfurobacteriaceae</taxon>
        <taxon>Thermovibrio</taxon>
    </lineage>
</organism>
<feature type="transmembrane region" description="Helical" evidence="6">
    <location>
        <begin position="399"/>
        <end position="417"/>
    </location>
</feature>
<feature type="transmembrane region" description="Helical" evidence="6">
    <location>
        <begin position="6"/>
        <end position="27"/>
    </location>
</feature>
<sequence>MEKGKLTFWQAVALAVGTMIGASIFSIFGEGVKVAGNGLPIAFFISGIYALMVAYSYAHMGSKLISNAGPIAFIERGFGSSPVVGSLSILMWFSYVISIALFSISFAGYFLPLIHLNYLLAYTTVEVLVVALFGALNYFGGTRAVGKFEFWIVLTKVLILLVFIVAGLWVLHPEYLKPHPSPEYFKGILTASVVFFLSYTGFGLITNVSENVVNPSKTIPRAIYASISIVMTIYVFVSIAALGALPAEEIEKYAENALAVAARPALGDFGFLLLSLGALVSIISALNATIYTGANAAYALMKEGFIPFPEKLVRKEWMSEHTGLYLTCSLGLLFTLFFNVTSVASMISLITTVLYLGVILSHLRLCEEVGGKRGIIFFNLIVITFVAVEILIYQYRMSITTGLIFTASFLLELLYYGRRRSSPIIRHVRGC</sequence>
<keyword evidence="5 6" id="KW-0472">Membrane</keyword>
<feature type="transmembrane region" description="Helical" evidence="6">
    <location>
        <begin position="346"/>
        <end position="363"/>
    </location>
</feature>
<keyword evidence="2" id="KW-1003">Cell membrane</keyword>
<dbReference type="AlphaFoldDB" id="A0A420W785"/>
<feature type="transmembrane region" description="Helical" evidence="6">
    <location>
        <begin position="39"/>
        <end position="58"/>
    </location>
</feature>
<name>A0A420W785_9BACT</name>
<evidence type="ECO:0000256" key="3">
    <source>
        <dbReference type="ARBA" id="ARBA00022692"/>
    </source>
</evidence>
<feature type="transmembrane region" description="Helical" evidence="6">
    <location>
        <begin position="118"/>
        <end position="139"/>
    </location>
</feature>
<evidence type="ECO:0000256" key="5">
    <source>
        <dbReference type="ARBA" id="ARBA00023136"/>
    </source>
</evidence>
<dbReference type="PANTHER" id="PTHR42770">
    <property type="entry name" value="AMINO ACID TRANSPORTER-RELATED"/>
    <property type="match status" value="1"/>
</dbReference>
<dbReference type="PIRSF" id="PIRSF006060">
    <property type="entry name" value="AA_transporter"/>
    <property type="match status" value="1"/>
</dbReference>
<dbReference type="OrthoDB" id="9804700at2"/>
<keyword evidence="8" id="KW-1185">Reference proteome</keyword>
<feature type="transmembrane region" description="Helical" evidence="6">
    <location>
        <begin position="151"/>
        <end position="172"/>
    </location>
</feature>
<feature type="transmembrane region" description="Helical" evidence="6">
    <location>
        <begin position="322"/>
        <end position="340"/>
    </location>
</feature>
<accession>A0A420W785</accession>
<protein>
    <submittedName>
        <fullName evidence="7">Amino acid:proton symporter (ABT family)</fullName>
    </submittedName>
</protein>
<evidence type="ECO:0000313" key="8">
    <source>
        <dbReference type="Proteomes" id="UP000280881"/>
    </source>
</evidence>
<dbReference type="Gene3D" id="1.20.1740.10">
    <property type="entry name" value="Amino acid/polyamine transporter I"/>
    <property type="match status" value="1"/>
</dbReference>
<feature type="transmembrane region" description="Helical" evidence="6">
    <location>
        <begin position="89"/>
        <end position="111"/>
    </location>
</feature>
<dbReference type="EMBL" id="RBIE01000001">
    <property type="protein sequence ID" value="RKQ63164.1"/>
    <property type="molecule type" value="Genomic_DNA"/>
</dbReference>
<keyword evidence="4 6" id="KW-1133">Transmembrane helix</keyword>
<evidence type="ECO:0000256" key="1">
    <source>
        <dbReference type="ARBA" id="ARBA00004651"/>
    </source>
</evidence>